<evidence type="ECO:0000256" key="4">
    <source>
        <dbReference type="PROSITE-ProRule" id="PRU00335"/>
    </source>
</evidence>
<dbReference type="PANTHER" id="PTHR47506:SF1">
    <property type="entry name" value="HTH-TYPE TRANSCRIPTIONAL REGULATOR YJDC"/>
    <property type="match status" value="1"/>
</dbReference>
<dbReference type="InterPro" id="IPR009057">
    <property type="entry name" value="Homeodomain-like_sf"/>
</dbReference>
<organism evidence="6 7">
    <name type="scientific">Tunturiibacter gelidiferens</name>
    <dbReference type="NCBI Taxonomy" id="3069689"/>
    <lineage>
        <taxon>Bacteria</taxon>
        <taxon>Pseudomonadati</taxon>
        <taxon>Acidobacteriota</taxon>
        <taxon>Terriglobia</taxon>
        <taxon>Terriglobales</taxon>
        <taxon>Acidobacteriaceae</taxon>
        <taxon>Tunturiibacter</taxon>
    </lineage>
</organism>
<dbReference type="PANTHER" id="PTHR47506">
    <property type="entry name" value="TRANSCRIPTIONAL REGULATORY PROTEIN"/>
    <property type="match status" value="1"/>
</dbReference>
<dbReference type="InterPro" id="IPR036271">
    <property type="entry name" value="Tet_transcr_reg_TetR-rel_C_sf"/>
</dbReference>
<keyword evidence="1" id="KW-0805">Transcription regulation</keyword>
<name>A0A9X0QA83_9BACT</name>
<comment type="caution">
    <text evidence="6">The sequence shown here is derived from an EMBL/GenBank/DDBJ whole genome shotgun (WGS) entry which is preliminary data.</text>
</comment>
<proteinExistence type="predicted"/>
<dbReference type="RefSeq" id="WP_183972562.1">
    <property type="nucleotide sequence ID" value="NZ_JACHEB010000001.1"/>
</dbReference>
<evidence type="ECO:0000313" key="7">
    <source>
        <dbReference type="Proteomes" id="UP000535182"/>
    </source>
</evidence>
<feature type="domain" description="HTH tetR-type" evidence="5">
    <location>
        <begin position="6"/>
        <end position="66"/>
    </location>
</feature>
<dbReference type="GO" id="GO:0003677">
    <property type="term" value="F:DNA binding"/>
    <property type="evidence" value="ECO:0007669"/>
    <property type="project" value="UniProtKB-UniRule"/>
</dbReference>
<dbReference type="EMBL" id="JACHEB010000001">
    <property type="protein sequence ID" value="MBB5326538.1"/>
    <property type="molecule type" value="Genomic_DNA"/>
</dbReference>
<evidence type="ECO:0000256" key="1">
    <source>
        <dbReference type="ARBA" id="ARBA00023015"/>
    </source>
</evidence>
<dbReference type="InterPro" id="IPR001647">
    <property type="entry name" value="HTH_TetR"/>
</dbReference>
<dbReference type="Proteomes" id="UP000535182">
    <property type="component" value="Unassembled WGS sequence"/>
</dbReference>
<dbReference type="PRINTS" id="PR00455">
    <property type="entry name" value="HTHTETR"/>
</dbReference>
<evidence type="ECO:0000313" key="6">
    <source>
        <dbReference type="EMBL" id="MBB5326538.1"/>
    </source>
</evidence>
<keyword evidence="7" id="KW-1185">Reference proteome</keyword>
<reference evidence="6 7" key="1">
    <citation type="submission" date="2020-08" db="EMBL/GenBank/DDBJ databases">
        <title>Genomic Encyclopedia of Type Strains, Phase IV (KMG-V): Genome sequencing to study the core and pangenomes of soil and plant-associated prokaryotes.</title>
        <authorList>
            <person name="Whitman W."/>
        </authorList>
    </citation>
    <scope>NUCLEOTIDE SEQUENCE [LARGE SCALE GENOMIC DNA]</scope>
    <source>
        <strain evidence="6 7">X5P2</strain>
    </source>
</reference>
<feature type="DNA-binding region" description="H-T-H motif" evidence="4">
    <location>
        <begin position="29"/>
        <end position="48"/>
    </location>
</feature>
<accession>A0A9X0QA83</accession>
<dbReference type="SUPFAM" id="SSF48498">
    <property type="entry name" value="Tetracyclin repressor-like, C-terminal domain"/>
    <property type="match status" value="1"/>
</dbReference>
<sequence>MARPRNFSRQGVLEKALPVFWEHGFADTTLQDLEAATGVNKSGLYAEFRDKDDLFLETLRYYIETSEIKDTLTTEPLGWDNVRRYLNVALKCVEGQKGCFATNSMREFAILPREAHGIVQNSLKPLRQLLVKNIEAERPRMPAGSLADIVMTFFIGTSLEQNLATTKTAGARKIESFMQILRSV</sequence>
<keyword evidence="2 4" id="KW-0238">DNA-binding</keyword>
<dbReference type="AlphaFoldDB" id="A0A9X0QA83"/>
<protein>
    <submittedName>
        <fullName evidence="6">AcrR family transcriptional regulator</fullName>
    </submittedName>
</protein>
<dbReference type="SUPFAM" id="SSF46689">
    <property type="entry name" value="Homeodomain-like"/>
    <property type="match status" value="1"/>
</dbReference>
<dbReference type="Gene3D" id="1.10.357.10">
    <property type="entry name" value="Tetracycline Repressor, domain 2"/>
    <property type="match status" value="1"/>
</dbReference>
<evidence type="ECO:0000256" key="2">
    <source>
        <dbReference type="ARBA" id="ARBA00023125"/>
    </source>
</evidence>
<keyword evidence="3" id="KW-0804">Transcription</keyword>
<dbReference type="Pfam" id="PF00440">
    <property type="entry name" value="TetR_N"/>
    <property type="match status" value="1"/>
</dbReference>
<evidence type="ECO:0000256" key="3">
    <source>
        <dbReference type="ARBA" id="ARBA00023163"/>
    </source>
</evidence>
<gene>
    <name evidence="6" type="ORF">HDF14_000132</name>
</gene>
<evidence type="ECO:0000259" key="5">
    <source>
        <dbReference type="PROSITE" id="PS50977"/>
    </source>
</evidence>
<dbReference type="PROSITE" id="PS50977">
    <property type="entry name" value="HTH_TETR_2"/>
    <property type="match status" value="1"/>
</dbReference>